<protein>
    <recommendedName>
        <fullName evidence="1">F-box domain-containing protein</fullName>
    </recommendedName>
</protein>
<dbReference type="SUPFAM" id="SSF81383">
    <property type="entry name" value="F-box domain"/>
    <property type="match status" value="1"/>
</dbReference>
<sequence length="103" mass="11266">MYASASLLLATPSHLPSLADHSQMQFLECHGPERAGCTLPDEVTDNIIDHLHGDTKTLLPTALVCRSWHPASQYNLFYITTCQPQSKASSNLLAPGPLRHSMP</sequence>
<dbReference type="InterPro" id="IPR036047">
    <property type="entry name" value="F-box-like_dom_sf"/>
</dbReference>
<evidence type="ECO:0000313" key="3">
    <source>
        <dbReference type="Proteomes" id="UP000256964"/>
    </source>
</evidence>
<keyword evidence="3" id="KW-1185">Reference proteome</keyword>
<proteinExistence type="predicted"/>
<accession>A0A371CI00</accession>
<feature type="domain" description="F-box" evidence="1">
    <location>
        <begin position="38"/>
        <end position="77"/>
    </location>
</feature>
<reference evidence="2 3" key="1">
    <citation type="journal article" date="2018" name="Biotechnol. Biofuels">
        <title>Integrative visual omics of the white-rot fungus Polyporus brumalis exposes the biotechnological potential of its oxidative enzymes for delignifying raw plant biomass.</title>
        <authorList>
            <person name="Miyauchi S."/>
            <person name="Rancon A."/>
            <person name="Drula E."/>
            <person name="Hage H."/>
            <person name="Chaduli D."/>
            <person name="Favel A."/>
            <person name="Grisel S."/>
            <person name="Henrissat B."/>
            <person name="Herpoel-Gimbert I."/>
            <person name="Ruiz-Duenas F.J."/>
            <person name="Chevret D."/>
            <person name="Hainaut M."/>
            <person name="Lin J."/>
            <person name="Wang M."/>
            <person name="Pangilinan J."/>
            <person name="Lipzen A."/>
            <person name="Lesage-Meessen L."/>
            <person name="Navarro D."/>
            <person name="Riley R."/>
            <person name="Grigoriev I.V."/>
            <person name="Zhou S."/>
            <person name="Raouche S."/>
            <person name="Rosso M.N."/>
        </authorList>
    </citation>
    <scope>NUCLEOTIDE SEQUENCE [LARGE SCALE GENOMIC DNA]</scope>
    <source>
        <strain evidence="2 3">BRFM 1820</strain>
    </source>
</reference>
<dbReference type="EMBL" id="KZ857623">
    <property type="protein sequence ID" value="RDX39890.1"/>
    <property type="molecule type" value="Genomic_DNA"/>
</dbReference>
<evidence type="ECO:0000259" key="1">
    <source>
        <dbReference type="Pfam" id="PF12937"/>
    </source>
</evidence>
<dbReference type="Pfam" id="PF12937">
    <property type="entry name" value="F-box-like"/>
    <property type="match status" value="1"/>
</dbReference>
<name>A0A371CI00_9APHY</name>
<dbReference type="InterPro" id="IPR001810">
    <property type="entry name" value="F-box_dom"/>
</dbReference>
<dbReference type="Gene3D" id="1.20.1280.50">
    <property type="match status" value="1"/>
</dbReference>
<dbReference type="AlphaFoldDB" id="A0A371CI00"/>
<gene>
    <name evidence="2" type="ORF">OH76DRAFT_505603</name>
</gene>
<evidence type="ECO:0000313" key="2">
    <source>
        <dbReference type="EMBL" id="RDX39890.1"/>
    </source>
</evidence>
<dbReference type="OrthoDB" id="2977329at2759"/>
<organism evidence="2 3">
    <name type="scientific">Lentinus brumalis</name>
    <dbReference type="NCBI Taxonomy" id="2498619"/>
    <lineage>
        <taxon>Eukaryota</taxon>
        <taxon>Fungi</taxon>
        <taxon>Dikarya</taxon>
        <taxon>Basidiomycota</taxon>
        <taxon>Agaricomycotina</taxon>
        <taxon>Agaricomycetes</taxon>
        <taxon>Polyporales</taxon>
        <taxon>Polyporaceae</taxon>
        <taxon>Lentinus</taxon>
    </lineage>
</organism>
<dbReference type="Proteomes" id="UP000256964">
    <property type="component" value="Unassembled WGS sequence"/>
</dbReference>